<dbReference type="Proteomes" id="UP001281761">
    <property type="component" value="Unassembled WGS sequence"/>
</dbReference>
<feature type="binding site" evidence="6">
    <location>
        <position position="265"/>
    </location>
    <ligand>
        <name>Zn(2+)</name>
        <dbReference type="ChEBI" id="CHEBI:29105"/>
    </ligand>
</feature>
<keyword evidence="5" id="KW-0520">NAD</keyword>
<keyword evidence="10" id="KW-1185">Reference proteome</keyword>
<feature type="domain" description="Deacetylase sirtuin-type" evidence="8">
    <location>
        <begin position="106"/>
        <end position="365"/>
    </location>
</feature>
<keyword evidence="4 6" id="KW-0862">Zinc</keyword>
<keyword evidence="3 6" id="KW-0479">Metal-binding</keyword>
<dbReference type="InterPro" id="IPR026590">
    <property type="entry name" value="Ssirtuin_cat_dom"/>
</dbReference>
<evidence type="ECO:0000256" key="4">
    <source>
        <dbReference type="ARBA" id="ARBA00022833"/>
    </source>
</evidence>
<feature type="active site" description="Proton acceptor" evidence="6">
    <location>
        <position position="234"/>
    </location>
</feature>
<evidence type="ECO:0000313" key="10">
    <source>
        <dbReference type="Proteomes" id="UP001281761"/>
    </source>
</evidence>
<accession>A0ABQ9Y9P7</accession>
<feature type="binding site" evidence="6">
    <location>
        <position position="268"/>
    </location>
    <ligand>
        <name>Zn(2+)</name>
        <dbReference type="ChEBI" id="CHEBI:29105"/>
    </ligand>
</feature>
<dbReference type="Gene3D" id="3.30.1600.10">
    <property type="entry name" value="SIR2/SIRT2 'Small Domain"/>
    <property type="match status" value="1"/>
</dbReference>
<dbReference type="EMBL" id="JARBJD010000023">
    <property type="protein sequence ID" value="KAK2960475.1"/>
    <property type="molecule type" value="Genomic_DNA"/>
</dbReference>
<dbReference type="Gene3D" id="3.30.40.10">
    <property type="entry name" value="Zinc/RING finger domain, C3HC4 (zinc finger)"/>
    <property type="match status" value="1"/>
</dbReference>
<dbReference type="SUPFAM" id="SSF57850">
    <property type="entry name" value="RING/U-box"/>
    <property type="match status" value="1"/>
</dbReference>
<gene>
    <name evidence="9" type="ORF">BLNAU_4692</name>
</gene>
<dbReference type="InterPro" id="IPR029035">
    <property type="entry name" value="DHS-like_NAD/FAD-binding_dom"/>
</dbReference>
<evidence type="ECO:0000256" key="5">
    <source>
        <dbReference type="ARBA" id="ARBA00023027"/>
    </source>
</evidence>
<dbReference type="InterPro" id="IPR050134">
    <property type="entry name" value="NAD-dep_sirtuin_deacylases"/>
</dbReference>
<dbReference type="InterPro" id="IPR013083">
    <property type="entry name" value="Znf_RING/FYVE/PHD"/>
</dbReference>
<evidence type="ECO:0000256" key="3">
    <source>
        <dbReference type="ARBA" id="ARBA00022723"/>
    </source>
</evidence>
<evidence type="ECO:0000256" key="6">
    <source>
        <dbReference type="PROSITE-ProRule" id="PRU00236"/>
    </source>
</evidence>
<reference evidence="9 10" key="1">
    <citation type="journal article" date="2022" name="bioRxiv">
        <title>Genomics of Preaxostyla Flagellates Illuminates Evolutionary Transitions and the Path Towards Mitochondrial Loss.</title>
        <authorList>
            <person name="Novak L.V.F."/>
            <person name="Treitli S.C."/>
            <person name="Pyrih J."/>
            <person name="Halakuc P."/>
            <person name="Pipaliya S.V."/>
            <person name="Vacek V."/>
            <person name="Brzon O."/>
            <person name="Soukal P."/>
            <person name="Eme L."/>
            <person name="Dacks J.B."/>
            <person name="Karnkowska A."/>
            <person name="Elias M."/>
            <person name="Hampl V."/>
        </authorList>
    </citation>
    <scope>NUCLEOTIDE SEQUENCE [LARGE SCALE GENOMIC DNA]</scope>
    <source>
        <strain evidence="9">NAU3</strain>
        <tissue evidence="9">Gut</tissue>
    </source>
</reference>
<dbReference type="Gene3D" id="3.40.50.1220">
    <property type="entry name" value="TPP-binding domain"/>
    <property type="match status" value="1"/>
</dbReference>
<proteinExistence type="predicted"/>
<keyword evidence="9" id="KW-0012">Acyltransferase</keyword>
<feature type="binding site" evidence="6">
    <location>
        <position position="242"/>
    </location>
    <ligand>
        <name>Zn(2+)</name>
        <dbReference type="ChEBI" id="CHEBI:29105"/>
    </ligand>
</feature>
<evidence type="ECO:0000256" key="2">
    <source>
        <dbReference type="ARBA" id="ARBA00022679"/>
    </source>
</evidence>
<dbReference type="PROSITE" id="PS50305">
    <property type="entry name" value="SIRTUIN"/>
    <property type="match status" value="1"/>
</dbReference>
<evidence type="ECO:0000259" key="8">
    <source>
        <dbReference type="PROSITE" id="PS50305"/>
    </source>
</evidence>
<feature type="compositionally biased region" description="Low complexity" evidence="7">
    <location>
        <begin position="377"/>
        <end position="389"/>
    </location>
</feature>
<dbReference type="PANTHER" id="PTHR11085:SF9">
    <property type="entry name" value="NAD-DEPENDENT PROTEIN DEACETYLASE SIRTUIN-1"/>
    <property type="match status" value="1"/>
</dbReference>
<dbReference type="PANTHER" id="PTHR11085">
    <property type="entry name" value="NAD-DEPENDENT PROTEIN DEACYLASE SIRTUIN-5, MITOCHONDRIAL-RELATED"/>
    <property type="match status" value="1"/>
</dbReference>
<dbReference type="InterPro" id="IPR026591">
    <property type="entry name" value="Sirtuin_cat_small_dom_sf"/>
</dbReference>
<dbReference type="GO" id="GO:0016746">
    <property type="term" value="F:acyltransferase activity"/>
    <property type="evidence" value="ECO:0007669"/>
    <property type="project" value="UniProtKB-KW"/>
</dbReference>
<dbReference type="InterPro" id="IPR003000">
    <property type="entry name" value="Sirtuin"/>
</dbReference>
<evidence type="ECO:0000313" key="9">
    <source>
        <dbReference type="EMBL" id="KAK2960475.1"/>
    </source>
</evidence>
<feature type="region of interest" description="Disordered" evidence="7">
    <location>
        <begin position="377"/>
        <end position="397"/>
    </location>
</feature>
<protein>
    <submittedName>
        <fullName evidence="9">NAD-dependent protein deacetylase sirtuin-1</fullName>
        <ecNumber evidence="9">2.3.1.-</ecNumber>
    </submittedName>
</protein>
<name>A0ABQ9Y9P7_9EUKA</name>
<dbReference type="Pfam" id="PF02146">
    <property type="entry name" value="SIR2"/>
    <property type="match status" value="1"/>
</dbReference>
<sequence length="444" mass="49131">MSSELFECPICDSDCFEPDLISCSGGHRVCLECVASHAKACLLSRQNPLSCPIDDCHSSYSKEDEKYILETLIPLSPEQKADLNDPSANPIELLEKVFNIKFGAPRRDPLRTVSHFDDAVALIHKASKVLVLSGAGISVSSGIPDYRSATGLYTKLAEEGETDPESLLSIQTFLEDPTIVYSLSEAFFRYEYVPTFTHFFVSALEEKGKLLKMYTQNTDHLERDAGLTRVLQCHGSRNSFICLQCGTVSTRSQIMDELMVGVPYCKKCPPKTSVLKPEEILFGESLPDEYYKSYKQDMASTDLVIVAGTSLKVHPFCDLLDIVPAEVPRILINREVVGKPGQFDLCLLGNIDDVFRKLAHSLGWSIPESLSDRISRLSRSPSASESTESQQHTPINYVTPAPVLQSPAESILVEQKTEEISVVYDPLLFDPAAPPFTLPQALMP</sequence>
<comment type="cofactor">
    <cofactor evidence="1">
        <name>Zn(2+)</name>
        <dbReference type="ChEBI" id="CHEBI:29105"/>
    </cofactor>
</comment>
<keyword evidence="2 9" id="KW-0808">Transferase</keyword>
<dbReference type="SUPFAM" id="SSF52467">
    <property type="entry name" value="DHS-like NAD/FAD-binding domain"/>
    <property type="match status" value="1"/>
</dbReference>
<evidence type="ECO:0000256" key="7">
    <source>
        <dbReference type="SAM" id="MobiDB-lite"/>
    </source>
</evidence>
<evidence type="ECO:0000256" key="1">
    <source>
        <dbReference type="ARBA" id="ARBA00001947"/>
    </source>
</evidence>
<feature type="binding site" evidence="6">
    <location>
        <position position="245"/>
    </location>
    <ligand>
        <name>Zn(2+)</name>
        <dbReference type="ChEBI" id="CHEBI:29105"/>
    </ligand>
</feature>
<dbReference type="EC" id="2.3.1.-" evidence="9"/>
<comment type="caution">
    <text evidence="9">The sequence shown here is derived from an EMBL/GenBank/DDBJ whole genome shotgun (WGS) entry which is preliminary data.</text>
</comment>
<organism evidence="9 10">
    <name type="scientific">Blattamonas nauphoetae</name>
    <dbReference type="NCBI Taxonomy" id="2049346"/>
    <lineage>
        <taxon>Eukaryota</taxon>
        <taxon>Metamonada</taxon>
        <taxon>Preaxostyla</taxon>
        <taxon>Oxymonadida</taxon>
        <taxon>Blattamonas</taxon>
    </lineage>
</organism>